<reference evidence="11" key="3">
    <citation type="submission" date="2020-02" db="EMBL/GenBank/DDBJ databases">
        <authorList>
            <person name="Matsumoto Y."/>
            <person name="Motooka D."/>
            <person name="Nakamura S."/>
        </authorList>
    </citation>
    <scope>NUCLEOTIDE SEQUENCE</scope>
    <source>
        <strain evidence="11">JCM 6377</strain>
    </source>
</reference>
<dbReference type="Proteomes" id="UP000465302">
    <property type="component" value="Unassembled WGS sequence"/>
</dbReference>
<evidence type="ECO:0000256" key="7">
    <source>
        <dbReference type="ARBA" id="ARBA00023717"/>
    </source>
</evidence>
<evidence type="ECO:0000313" key="12">
    <source>
        <dbReference type="EMBL" id="PEG40684.1"/>
    </source>
</evidence>
<dbReference type="PANTHER" id="PTHR43802:SF1">
    <property type="entry name" value="IP11341P-RELATED"/>
    <property type="match status" value="1"/>
</dbReference>
<gene>
    <name evidence="11" type="primary">echA8</name>
    <name evidence="12" type="ORF">CQY20_07075</name>
    <name evidence="11" type="ORF">MAGR_08060</name>
</gene>
<dbReference type="InterPro" id="IPR029045">
    <property type="entry name" value="ClpP/crotonase-like_dom_sf"/>
</dbReference>
<dbReference type="OrthoDB" id="3569436at2"/>
<dbReference type="CDD" id="cd06558">
    <property type="entry name" value="crotonase-like"/>
    <property type="match status" value="1"/>
</dbReference>
<organism evidence="12 13">
    <name type="scientific">Mycolicibacterium agri</name>
    <name type="common">Mycobacterium agri</name>
    <dbReference type="NCBI Taxonomy" id="36811"/>
    <lineage>
        <taxon>Bacteria</taxon>
        <taxon>Bacillati</taxon>
        <taxon>Actinomycetota</taxon>
        <taxon>Actinomycetes</taxon>
        <taxon>Mycobacteriales</taxon>
        <taxon>Mycobacteriaceae</taxon>
        <taxon>Mycolicibacterium</taxon>
    </lineage>
</organism>
<evidence type="ECO:0000313" key="13">
    <source>
        <dbReference type="Proteomes" id="UP000220914"/>
    </source>
</evidence>
<reference evidence="11 14" key="2">
    <citation type="journal article" date="2019" name="Emerg. Microbes Infect.">
        <title>Comprehensive subspecies identification of 175 nontuberculous mycobacteria species based on 7547 genomic profiles.</title>
        <authorList>
            <person name="Matsumoto Y."/>
            <person name="Kinjo T."/>
            <person name="Motooka D."/>
            <person name="Nabeya D."/>
            <person name="Jung N."/>
            <person name="Uechi K."/>
            <person name="Horii T."/>
            <person name="Iida T."/>
            <person name="Fujita J."/>
            <person name="Nakamura S."/>
        </authorList>
    </citation>
    <scope>NUCLEOTIDE SEQUENCE [LARGE SCALE GENOMIC DNA]</scope>
    <source>
        <strain evidence="11 14">JCM 6377</strain>
    </source>
</reference>
<proteinExistence type="inferred from homology"/>
<comment type="catalytic activity">
    <reaction evidence="6">
        <text>a (3S)-3-hydroxyacyl-CoA = a (2E)-enoyl-CoA + H2O</text>
        <dbReference type="Rhea" id="RHEA:16105"/>
        <dbReference type="ChEBI" id="CHEBI:15377"/>
        <dbReference type="ChEBI" id="CHEBI:57318"/>
        <dbReference type="ChEBI" id="CHEBI:58856"/>
        <dbReference type="EC" id="4.2.1.17"/>
    </reaction>
</comment>
<dbReference type="EC" id="4.2.1.17" evidence="3"/>
<comment type="catalytic activity">
    <reaction evidence="7">
        <text>a 4-saturated-(3S)-3-hydroxyacyl-CoA = a (3E)-enoyl-CoA + H2O</text>
        <dbReference type="Rhea" id="RHEA:20724"/>
        <dbReference type="ChEBI" id="CHEBI:15377"/>
        <dbReference type="ChEBI" id="CHEBI:58521"/>
        <dbReference type="ChEBI" id="CHEBI:137480"/>
        <dbReference type="EC" id="4.2.1.17"/>
    </reaction>
</comment>
<evidence type="ECO:0000256" key="3">
    <source>
        <dbReference type="ARBA" id="ARBA00012076"/>
    </source>
</evidence>
<evidence type="ECO:0000256" key="9">
    <source>
        <dbReference type="ARBA" id="ARBA00073436"/>
    </source>
</evidence>
<evidence type="ECO:0000256" key="8">
    <source>
        <dbReference type="ARBA" id="ARBA00039456"/>
    </source>
</evidence>
<keyword evidence="5" id="KW-0456">Lyase</keyword>
<dbReference type="Proteomes" id="UP000220914">
    <property type="component" value="Unassembled WGS sequence"/>
</dbReference>
<dbReference type="PROSITE" id="PS00166">
    <property type="entry name" value="ENOYL_COA_HYDRATASE"/>
    <property type="match status" value="1"/>
</dbReference>
<dbReference type="Pfam" id="PF00378">
    <property type="entry name" value="ECH_1"/>
    <property type="match status" value="1"/>
</dbReference>
<dbReference type="AlphaFoldDB" id="A0A2A7N9W6"/>
<reference evidence="12 13" key="1">
    <citation type="submission" date="2017-10" db="EMBL/GenBank/DDBJ databases">
        <title>The new phylogeny of genus Mycobacterium.</title>
        <authorList>
            <person name="Tortoli E."/>
            <person name="Trovato A."/>
            <person name="Cirillo D.M."/>
        </authorList>
    </citation>
    <scope>NUCLEOTIDE SEQUENCE [LARGE SCALE GENOMIC DNA]</scope>
    <source>
        <strain evidence="12 13">CCUG37673</strain>
    </source>
</reference>
<evidence type="ECO:0000256" key="5">
    <source>
        <dbReference type="ARBA" id="ARBA00023239"/>
    </source>
</evidence>
<evidence type="ECO:0000256" key="1">
    <source>
        <dbReference type="ARBA" id="ARBA00002994"/>
    </source>
</evidence>
<evidence type="ECO:0000256" key="6">
    <source>
        <dbReference type="ARBA" id="ARBA00023709"/>
    </source>
</evidence>
<keyword evidence="13" id="KW-1185">Reference proteome</keyword>
<dbReference type="Gene3D" id="3.90.226.10">
    <property type="entry name" value="2-enoyl-CoA Hydratase, Chain A, domain 1"/>
    <property type="match status" value="1"/>
</dbReference>
<dbReference type="SUPFAM" id="SSF52096">
    <property type="entry name" value="ClpP/crotonase"/>
    <property type="match status" value="1"/>
</dbReference>
<keyword evidence="4" id="KW-0443">Lipid metabolism</keyword>
<keyword evidence="4" id="KW-0276">Fatty acid metabolism</keyword>
<evidence type="ECO:0000313" key="11">
    <source>
        <dbReference type="EMBL" id="GFG49365.1"/>
    </source>
</evidence>
<dbReference type="EMBL" id="PDCP01000009">
    <property type="protein sequence ID" value="PEG40684.1"/>
    <property type="molecule type" value="Genomic_DNA"/>
</dbReference>
<dbReference type="FunFam" id="3.90.226.10:FF:000009">
    <property type="entry name" value="Carnitinyl-CoA dehydratase"/>
    <property type="match status" value="1"/>
</dbReference>
<sequence>MSSRNGLPTVEVIDGRVAVITLRRPEVLNALDSACHRAIAEAIATIERDDSVGAVVIAAEGRAFCSGSDLAEIGQLTGQAEQDYVALDFATKNRVAECTKPVVAAIQGYCVGGGLELALACDFRVAGADAVFSMPEVTLGSLPGSGGLQRLSRLVGVGVATDWILTGRRVDAAEAERKGLVTRLVPAGEHLNAARQLAVELAAKSPLSLRLAKVALNPEPLADRGLVAAFQMLAGDAGHRQPAYAAATQRFARDGDGSRNSERRTT</sequence>
<evidence type="ECO:0000313" key="14">
    <source>
        <dbReference type="Proteomes" id="UP000465302"/>
    </source>
</evidence>
<accession>A0A2A7N9W6</accession>
<dbReference type="InterPro" id="IPR001753">
    <property type="entry name" value="Enoyl-CoA_hydra/iso"/>
</dbReference>
<protein>
    <recommendedName>
        <fullName evidence="8">Probable enoyl-CoA hydratase EchA17</fullName>
        <ecNumber evidence="3">4.2.1.17</ecNumber>
    </recommendedName>
    <alternativeName>
        <fullName evidence="9">Probable enoyl-CoA hydratase echA17</fullName>
    </alternativeName>
</protein>
<name>A0A2A7N9W6_MYCAG</name>
<comment type="function">
    <text evidence="1">Could possibly oxidize fatty acids using specific components.</text>
</comment>
<comment type="caution">
    <text evidence="12">The sequence shown here is derived from an EMBL/GenBank/DDBJ whole genome shotgun (WGS) entry which is preliminary data.</text>
</comment>
<evidence type="ECO:0000256" key="4">
    <source>
        <dbReference type="ARBA" id="ARBA00022832"/>
    </source>
</evidence>
<dbReference type="EMBL" id="BLKS01000001">
    <property type="protein sequence ID" value="GFG49365.1"/>
    <property type="molecule type" value="Genomic_DNA"/>
</dbReference>
<evidence type="ECO:0000256" key="2">
    <source>
        <dbReference type="ARBA" id="ARBA00005254"/>
    </source>
</evidence>
<dbReference type="GO" id="GO:0006631">
    <property type="term" value="P:fatty acid metabolic process"/>
    <property type="evidence" value="ECO:0007669"/>
    <property type="project" value="UniProtKB-KW"/>
</dbReference>
<comment type="similarity">
    <text evidence="2 10">Belongs to the enoyl-CoA hydratase/isomerase family.</text>
</comment>
<evidence type="ECO:0000256" key="10">
    <source>
        <dbReference type="RuleBase" id="RU003707"/>
    </source>
</evidence>
<dbReference type="InterPro" id="IPR018376">
    <property type="entry name" value="Enoyl-CoA_hyd/isom_CS"/>
</dbReference>
<dbReference type="GO" id="GO:0004300">
    <property type="term" value="F:enoyl-CoA hydratase activity"/>
    <property type="evidence" value="ECO:0007669"/>
    <property type="project" value="UniProtKB-EC"/>
</dbReference>
<dbReference type="PANTHER" id="PTHR43802">
    <property type="entry name" value="ENOYL-COA HYDRATASE"/>
    <property type="match status" value="1"/>
</dbReference>